<dbReference type="OrthoDB" id="1081881at2"/>
<evidence type="ECO:0000256" key="1">
    <source>
        <dbReference type="SAM" id="Phobius"/>
    </source>
</evidence>
<feature type="transmembrane region" description="Helical" evidence="1">
    <location>
        <begin position="291"/>
        <end position="314"/>
    </location>
</feature>
<gene>
    <name evidence="2" type="ORF">OI18_04695</name>
</gene>
<feature type="transmembrane region" description="Helical" evidence="1">
    <location>
        <begin position="180"/>
        <end position="207"/>
    </location>
</feature>
<feature type="transmembrane region" description="Helical" evidence="1">
    <location>
        <begin position="120"/>
        <end position="137"/>
    </location>
</feature>
<name>A0A0C1L7P5_9BACT</name>
<feature type="transmembrane region" description="Helical" evidence="1">
    <location>
        <begin position="326"/>
        <end position="344"/>
    </location>
</feature>
<evidence type="ECO:0000313" key="3">
    <source>
        <dbReference type="Proteomes" id="UP000031408"/>
    </source>
</evidence>
<feature type="transmembrane region" description="Helical" evidence="1">
    <location>
        <begin position="143"/>
        <end position="168"/>
    </location>
</feature>
<dbReference type="STRING" id="1349421.OI18_04695"/>
<comment type="caution">
    <text evidence="2">The sequence shown here is derived from an EMBL/GenBank/DDBJ whole genome shotgun (WGS) entry which is preliminary data.</text>
</comment>
<evidence type="ECO:0000313" key="2">
    <source>
        <dbReference type="EMBL" id="KIC95566.1"/>
    </source>
</evidence>
<feature type="transmembrane region" description="Helical" evidence="1">
    <location>
        <begin position="244"/>
        <end position="262"/>
    </location>
</feature>
<dbReference type="AlphaFoldDB" id="A0A0C1L7P5"/>
<feature type="transmembrane region" description="Helical" evidence="1">
    <location>
        <begin position="213"/>
        <end position="232"/>
    </location>
</feature>
<keyword evidence="1" id="KW-0472">Membrane</keyword>
<evidence type="ECO:0008006" key="4">
    <source>
        <dbReference type="Google" id="ProtNLM"/>
    </source>
</evidence>
<keyword evidence="3" id="KW-1185">Reference proteome</keyword>
<sequence>MINAGSSGNSRFFLLLMSVMVMLVPLFVLSFFARPAADDFMWAASHRDTSFWDMQKDYYLNWQGRYFSTPLLSVLAYLSVSSAGYHWHAIVLMILTAGSFYFFVTSFLRKISTAGTSLSIRLLISLVLFLLYTYSLPSVAQAYYWLSGAVTYQVPVVAMVILGGLLIGDRPVRNQVLHGTGMLFLVFIIAGSNELSAILLLLFMPMAGKRYRWLQVSIVVLVAMAIFSPGSWKRSESMGDKDITKVLASIFYWSINLVLGIIREPLYWTSLLVSYISGCLFGTRKPLPPKIYNAVPFGAVVILLLPLVSLAPILWGSNGSIPPRMLNVLVMPMIFVSLCGAYFYGSRFHGVGIKEEMWKHLPSFFWWIIAVMPLASVQVPRIYENLLQGYVYGKVFSDREKNFSEAAAKGSTIQFVPYDSAAKQVLAQHPFIDLVLFREKVERLPDIIAWYDDYEPRDRQGFIKLYYKRKSEGSDPVN</sequence>
<keyword evidence="1" id="KW-0812">Transmembrane</keyword>
<dbReference type="EMBL" id="JSVC01000005">
    <property type="protein sequence ID" value="KIC95566.1"/>
    <property type="molecule type" value="Genomic_DNA"/>
</dbReference>
<keyword evidence="1" id="KW-1133">Transmembrane helix</keyword>
<proteinExistence type="predicted"/>
<dbReference type="RefSeq" id="WP_039137639.1">
    <property type="nucleotide sequence ID" value="NZ_JSVC01000005.1"/>
</dbReference>
<feature type="transmembrane region" description="Helical" evidence="1">
    <location>
        <begin position="85"/>
        <end position="108"/>
    </location>
</feature>
<protein>
    <recommendedName>
        <fullName evidence="4">Glycosyltransferase RgtA/B/C/D-like domain-containing protein</fullName>
    </recommendedName>
</protein>
<organism evidence="2 3">
    <name type="scientific">Flavihumibacter solisilvae</name>
    <dbReference type="NCBI Taxonomy" id="1349421"/>
    <lineage>
        <taxon>Bacteria</taxon>
        <taxon>Pseudomonadati</taxon>
        <taxon>Bacteroidota</taxon>
        <taxon>Chitinophagia</taxon>
        <taxon>Chitinophagales</taxon>
        <taxon>Chitinophagaceae</taxon>
        <taxon>Flavihumibacter</taxon>
    </lineage>
</organism>
<feature type="transmembrane region" description="Helical" evidence="1">
    <location>
        <begin position="364"/>
        <end position="383"/>
    </location>
</feature>
<reference evidence="2 3" key="1">
    <citation type="submission" date="2014-11" db="EMBL/GenBank/DDBJ databases">
        <title>Genome sequence of Flavihumibacter solisilvae 3-3.</title>
        <authorList>
            <person name="Zhou G."/>
            <person name="Li M."/>
            <person name="Wang G."/>
        </authorList>
    </citation>
    <scope>NUCLEOTIDE SEQUENCE [LARGE SCALE GENOMIC DNA]</scope>
    <source>
        <strain evidence="2 3">3-3</strain>
    </source>
</reference>
<feature type="transmembrane region" description="Helical" evidence="1">
    <location>
        <begin position="12"/>
        <end position="33"/>
    </location>
</feature>
<dbReference type="Proteomes" id="UP000031408">
    <property type="component" value="Unassembled WGS sequence"/>
</dbReference>
<accession>A0A0C1L7P5</accession>